<keyword evidence="8" id="KW-0145">Chemotaxis</keyword>
<dbReference type="PROSITE" id="PS50109">
    <property type="entry name" value="HIS_KIN"/>
    <property type="match status" value="1"/>
</dbReference>
<dbReference type="SUPFAM" id="SSF53335">
    <property type="entry name" value="S-adenosyl-L-methionine-dependent methyltransferases"/>
    <property type="match status" value="1"/>
</dbReference>
<evidence type="ECO:0000259" key="13">
    <source>
        <dbReference type="PROSITE" id="PS50122"/>
    </source>
</evidence>
<dbReference type="CDD" id="cd16434">
    <property type="entry name" value="CheB-CheR_fusion"/>
    <property type="match status" value="1"/>
</dbReference>
<keyword evidence="5" id="KW-0808">Transferase</keyword>
<dbReference type="GO" id="GO:0000155">
    <property type="term" value="F:phosphorelay sensor kinase activity"/>
    <property type="evidence" value="ECO:0007669"/>
    <property type="project" value="InterPro"/>
</dbReference>
<feature type="active site" evidence="8">
    <location>
        <position position="147"/>
    </location>
</feature>
<dbReference type="InterPro" id="IPR035965">
    <property type="entry name" value="PAS-like_dom_sf"/>
</dbReference>
<dbReference type="PRINTS" id="PR00996">
    <property type="entry name" value="CHERMTFRASE"/>
</dbReference>
<dbReference type="PANTHER" id="PTHR24422:SF27">
    <property type="entry name" value="PROTEIN-GLUTAMATE O-METHYLTRANSFERASE"/>
    <property type="match status" value="1"/>
</dbReference>
<sequence>MPDTKKKKKSAPLAKGDSKLFPIVGVGASAGGLDAFKRLLKNIPEKSGMAFVLVQHLDPNHVSMLPEILQRVTKIPVHEITDDIKLVPDNIYIMPSSKILTAEEGVLCLKPRENFKTNLLINVFFESLAEVHKEHAYGVLLSGTGHDGTNGFKAIKDNGGVTIAQNLESAAYPDMPKNAIESRMVDFILLPEEIPNELIKIFKSDHQTSKQEKTEPGSKAEESFYKEILAILEERSGIDFTYYKQSTIRRRIARRMVLLKKGKLKDYLNFLESDKSEQETLFQDMLIPVTSFFRDPETFDFLVDTIFPLLLKERSADNPIRLWVVGCSTGEEAYTLAILLNEFFDKNSKKLNYCRLPVQIFASDISVIAIKKARKGIFSQAAVKKLSDNLLKKYFHKRSNDTYVADRSIRDMCVFAPHNILKDPPFKRIDLISCRNVLIYFDNFLQKKAFTAFHYSLEENGFLLLGKSESANSATNLFKTQDKKHKVYSRKAVDSRFIHFGAIGSQNTDTTKTKEITDTEKISTLPEKLQTDFKKSAEERLLKEYTPAAVIVNEQMDIVHIHGRITPFLEPSPGKPNFNLLKMAREGLGFELRNALQKARTTHQTIIKEGIPSNANGDHLRVTIEVVPLKKTVEPHYMVLFKSMSNEKIKKNNKADKTLTPTIIAKKRADHLEKELELAREDMRSISEEQEIVNEELQSANEELQSSNEEMQSLNEELETSKEELQSSLEELTTVNQELYDKQDQLNNSLLFSRSIVSTLRHPFIVLDRSFRIKSANEPFYKKFKTDKEEIEGKLFFKIQNQQWDDGEIRTLLEKILPEEQTLTDFEVTLDFDLLGERTLLLNARQIINTPSDKKLILLVIEDVTEMRKSNNRLLASETKFKQLTQTMPHLIWTASPDGKLNFFNQFMLDYTGKTLKSLKGDGWQKLISPDDRERSLEKWKESIESGKEFTIENQLLDHGGEYQWHIGRAIAQRDAQENILAWVGSYTNIHEQKIAEERKDEFIGIASHELKTPLTTAKGYIELLLLSLTEEDQQALLYGTKVYEAIDRLKNLITELLDVSKIKNGRLNYNITTFDFNKLLSETIKDMNQMSNSHKIIITGKSKSEITGDKVRLQQVIINLLTNAVKYSPKSKEVSVSIEEKNKTLQVSVRDTGIGISKKHLDKIFNRYYRVEEHSKEFQGMGIGLYISYEIIKRHDGKMWVESTPKRSTTFHFTLPI</sequence>
<dbReference type="InterPro" id="IPR005467">
    <property type="entry name" value="His_kinase_dom"/>
</dbReference>
<evidence type="ECO:0000256" key="5">
    <source>
        <dbReference type="ARBA" id="ARBA00022679"/>
    </source>
</evidence>
<dbReference type="SUPFAM" id="SSF47384">
    <property type="entry name" value="Homodimeric domain of signal transducing histidine kinase"/>
    <property type="match status" value="1"/>
</dbReference>
<dbReference type="InterPro" id="IPR000780">
    <property type="entry name" value="CheR_MeTrfase"/>
</dbReference>
<dbReference type="PANTHER" id="PTHR24422">
    <property type="entry name" value="CHEMOTAXIS PROTEIN METHYLTRANSFERASE"/>
    <property type="match status" value="1"/>
</dbReference>
<name>A0A7K3WT88_9FLAO</name>
<dbReference type="SUPFAM" id="SSF47757">
    <property type="entry name" value="Chemotaxis receptor methyltransferase CheR, N-terminal domain"/>
    <property type="match status" value="1"/>
</dbReference>
<dbReference type="Pfam" id="PF08447">
    <property type="entry name" value="PAS_3"/>
    <property type="match status" value="1"/>
</dbReference>
<accession>A0A7K3WT88</accession>
<dbReference type="InterPro" id="IPR003594">
    <property type="entry name" value="HATPase_dom"/>
</dbReference>
<dbReference type="Gene3D" id="3.40.50.180">
    <property type="entry name" value="Methylesterase CheB, C-terminal domain"/>
    <property type="match status" value="1"/>
</dbReference>
<evidence type="ECO:0000313" key="16">
    <source>
        <dbReference type="Proteomes" id="UP000486602"/>
    </source>
</evidence>
<dbReference type="Pfam" id="PF00512">
    <property type="entry name" value="HisKA"/>
    <property type="match status" value="1"/>
</dbReference>
<keyword evidence="8" id="KW-0378">Hydrolase</keyword>
<dbReference type="SUPFAM" id="SSF55874">
    <property type="entry name" value="ATPase domain of HSP90 chaperone/DNA topoisomerase II/histidine kinase"/>
    <property type="match status" value="1"/>
</dbReference>
<evidence type="ECO:0000256" key="1">
    <source>
        <dbReference type="ARBA" id="ARBA00000085"/>
    </source>
</evidence>
<reference evidence="15 16" key="1">
    <citation type="submission" date="2020-02" db="EMBL/GenBank/DDBJ databases">
        <title>Out from the shadows clarifying the taxonomy of the family Cryomorphaceae and related taxa by utilizing the GTDB taxonomic framework.</title>
        <authorList>
            <person name="Bowman J.P."/>
        </authorList>
    </citation>
    <scope>NUCLEOTIDE SEQUENCE [LARGE SCALE GENOMIC DNA]</scope>
    <source>
        <strain evidence="15 16">QSSC 1-22</strain>
    </source>
</reference>
<dbReference type="Gene3D" id="3.40.50.150">
    <property type="entry name" value="Vaccinia Virus protein VP39"/>
    <property type="match status" value="1"/>
</dbReference>
<evidence type="ECO:0000259" key="12">
    <source>
        <dbReference type="PROSITE" id="PS50113"/>
    </source>
</evidence>
<comment type="catalytic activity">
    <reaction evidence="1">
        <text>ATP + protein L-histidine = ADP + protein N-phospho-L-histidine.</text>
        <dbReference type="EC" id="2.7.13.3"/>
    </reaction>
</comment>
<evidence type="ECO:0000256" key="6">
    <source>
        <dbReference type="ARBA" id="ARBA00022691"/>
    </source>
</evidence>
<keyword evidence="7" id="KW-0418">Kinase</keyword>
<dbReference type="PROSITE" id="PS50122">
    <property type="entry name" value="CHEB"/>
    <property type="match status" value="1"/>
</dbReference>
<dbReference type="InterPro" id="IPR000700">
    <property type="entry name" value="PAS-assoc_C"/>
</dbReference>
<gene>
    <name evidence="15" type="ORF">G3O08_14730</name>
</gene>
<evidence type="ECO:0000256" key="9">
    <source>
        <dbReference type="SAM" id="MobiDB-lite"/>
    </source>
</evidence>
<dbReference type="InterPro" id="IPR013655">
    <property type="entry name" value="PAS_fold_3"/>
</dbReference>
<dbReference type="Gene3D" id="3.30.565.10">
    <property type="entry name" value="Histidine kinase-like ATPase, C-terminal domain"/>
    <property type="match status" value="1"/>
</dbReference>
<dbReference type="SMART" id="SM00091">
    <property type="entry name" value="PAS"/>
    <property type="match status" value="2"/>
</dbReference>
<feature type="region of interest" description="Disordered" evidence="9">
    <location>
        <begin position="698"/>
        <end position="719"/>
    </location>
</feature>
<dbReference type="Pfam" id="PF01339">
    <property type="entry name" value="CheB_methylest"/>
    <property type="match status" value="1"/>
</dbReference>
<keyword evidence="3" id="KW-0597">Phosphoprotein</keyword>
<evidence type="ECO:0000256" key="8">
    <source>
        <dbReference type="PROSITE-ProRule" id="PRU00050"/>
    </source>
</evidence>
<dbReference type="SUPFAM" id="SSF55785">
    <property type="entry name" value="PYP-like sensor domain (PAS domain)"/>
    <property type="match status" value="2"/>
</dbReference>
<dbReference type="GO" id="GO:0000156">
    <property type="term" value="F:phosphorelay response regulator activity"/>
    <property type="evidence" value="ECO:0007669"/>
    <property type="project" value="InterPro"/>
</dbReference>
<dbReference type="GO" id="GO:0005737">
    <property type="term" value="C:cytoplasm"/>
    <property type="evidence" value="ECO:0007669"/>
    <property type="project" value="InterPro"/>
</dbReference>
<dbReference type="PROSITE" id="PS50113">
    <property type="entry name" value="PAC"/>
    <property type="match status" value="1"/>
</dbReference>
<dbReference type="InterPro" id="IPR003661">
    <property type="entry name" value="HisK_dim/P_dom"/>
</dbReference>
<dbReference type="SMART" id="SM00387">
    <property type="entry name" value="HATPase_c"/>
    <property type="match status" value="1"/>
</dbReference>
<protein>
    <submittedName>
        <fullName evidence="15">PAS domain S-box protein</fullName>
    </submittedName>
</protein>
<keyword evidence="4" id="KW-0489">Methyltransferase</keyword>
<comment type="caution">
    <text evidence="15">The sequence shown here is derived from an EMBL/GenBank/DDBJ whole genome shotgun (WGS) entry which is preliminary data.</text>
</comment>
<dbReference type="FunFam" id="3.30.450.20:FF:000099">
    <property type="entry name" value="Sensory box sensor histidine kinase"/>
    <property type="match status" value="1"/>
</dbReference>
<feature type="domain" description="CheR-type methyltransferase" evidence="14">
    <location>
        <begin position="225"/>
        <end position="491"/>
    </location>
</feature>
<feature type="domain" description="PAS" evidence="11">
    <location>
        <begin position="877"/>
        <end position="947"/>
    </location>
</feature>
<evidence type="ECO:0000256" key="7">
    <source>
        <dbReference type="ARBA" id="ARBA00022777"/>
    </source>
</evidence>
<evidence type="ECO:0000259" key="10">
    <source>
        <dbReference type="PROSITE" id="PS50109"/>
    </source>
</evidence>
<evidence type="ECO:0000313" key="15">
    <source>
        <dbReference type="EMBL" id="NEN24758.1"/>
    </source>
</evidence>
<feature type="domain" description="PAC" evidence="12">
    <location>
        <begin position="950"/>
        <end position="1002"/>
    </location>
</feature>
<dbReference type="InterPro" id="IPR050903">
    <property type="entry name" value="Bact_Chemotaxis_MeTrfase"/>
</dbReference>
<dbReference type="InterPro" id="IPR022642">
    <property type="entry name" value="CheR_C"/>
</dbReference>
<feature type="active site" evidence="8">
    <location>
        <position position="29"/>
    </location>
</feature>
<evidence type="ECO:0000256" key="2">
    <source>
        <dbReference type="ARBA" id="ARBA00001541"/>
    </source>
</evidence>
<feature type="compositionally biased region" description="Polar residues" evidence="9">
    <location>
        <begin position="698"/>
        <end position="712"/>
    </location>
</feature>
<proteinExistence type="predicted"/>
<dbReference type="InterPro" id="IPR036097">
    <property type="entry name" value="HisK_dim/P_sf"/>
</dbReference>
<dbReference type="EMBL" id="JAAGVY010000032">
    <property type="protein sequence ID" value="NEN24758.1"/>
    <property type="molecule type" value="Genomic_DNA"/>
</dbReference>
<dbReference type="SMART" id="SM00388">
    <property type="entry name" value="HisKA"/>
    <property type="match status" value="1"/>
</dbReference>
<dbReference type="GO" id="GO:0008983">
    <property type="term" value="F:protein-glutamate O-methyltransferase activity"/>
    <property type="evidence" value="ECO:0007669"/>
    <property type="project" value="UniProtKB-EC"/>
</dbReference>
<dbReference type="Pfam" id="PF08448">
    <property type="entry name" value="PAS_4"/>
    <property type="match status" value="1"/>
</dbReference>
<comment type="catalytic activity">
    <reaction evidence="2">
        <text>L-glutamyl-[protein] + S-adenosyl-L-methionine = [protein]-L-glutamate 5-O-methyl ester + S-adenosyl-L-homocysteine</text>
        <dbReference type="Rhea" id="RHEA:24452"/>
        <dbReference type="Rhea" id="RHEA-COMP:10208"/>
        <dbReference type="Rhea" id="RHEA-COMP:10311"/>
        <dbReference type="ChEBI" id="CHEBI:29973"/>
        <dbReference type="ChEBI" id="CHEBI:57856"/>
        <dbReference type="ChEBI" id="CHEBI:59789"/>
        <dbReference type="ChEBI" id="CHEBI:82795"/>
        <dbReference type="EC" id="2.1.1.80"/>
    </reaction>
</comment>
<dbReference type="AlphaFoldDB" id="A0A7K3WT88"/>
<dbReference type="GO" id="GO:0032259">
    <property type="term" value="P:methylation"/>
    <property type="evidence" value="ECO:0007669"/>
    <property type="project" value="UniProtKB-KW"/>
</dbReference>
<dbReference type="Pfam" id="PF01739">
    <property type="entry name" value="CheR"/>
    <property type="match status" value="1"/>
</dbReference>
<dbReference type="CDD" id="cd00130">
    <property type="entry name" value="PAS"/>
    <property type="match status" value="1"/>
</dbReference>
<feature type="domain" description="CheB-type methylesterase" evidence="13">
    <location>
        <begin position="20"/>
        <end position="205"/>
    </location>
</feature>
<dbReference type="Gene3D" id="3.30.450.20">
    <property type="entry name" value="PAS domain"/>
    <property type="match status" value="2"/>
</dbReference>
<dbReference type="FunFam" id="3.30.565.10:FF:000006">
    <property type="entry name" value="Sensor histidine kinase WalK"/>
    <property type="match status" value="1"/>
</dbReference>
<dbReference type="InterPro" id="IPR013656">
    <property type="entry name" value="PAS_4"/>
</dbReference>
<dbReference type="PROSITE" id="PS50112">
    <property type="entry name" value="PAS"/>
    <property type="match status" value="1"/>
</dbReference>
<feature type="active site" evidence="8">
    <location>
        <position position="56"/>
    </location>
</feature>
<feature type="domain" description="Histidine kinase" evidence="10">
    <location>
        <begin position="1006"/>
        <end position="1218"/>
    </location>
</feature>
<dbReference type="GO" id="GO:0008984">
    <property type="term" value="F:protein-glutamate methylesterase activity"/>
    <property type="evidence" value="ECO:0007669"/>
    <property type="project" value="InterPro"/>
</dbReference>
<dbReference type="Gene3D" id="1.10.287.130">
    <property type="match status" value="1"/>
</dbReference>
<dbReference type="GO" id="GO:0006935">
    <property type="term" value="P:chemotaxis"/>
    <property type="evidence" value="ECO:0007669"/>
    <property type="project" value="UniProtKB-UniRule"/>
</dbReference>
<keyword evidence="16" id="KW-1185">Reference proteome</keyword>
<dbReference type="RefSeq" id="WP_163286152.1">
    <property type="nucleotide sequence ID" value="NZ_JAAGVY010000032.1"/>
</dbReference>
<dbReference type="SUPFAM" id="SSF52738">
    <property type="entry name" value="Methylesterase CheB, C-terminal domain"/>
    <property type="match status" value="1"/>
</dbReference>
<dbReference type="NCBIfam" id="TIGR00229">
    <property type="entry name" value="sensory_box"/>
    <property type="match status" value="1"/>
</dbReference>
<dbReference type="SMART" id="SM00138">
    <property type="entry name" value="MeTrc"/>
    <property type="match status" value="1"/>
</dbReference>
<dbReference type="Gene3D" id="1.10.155.10">
    <property type="entry name" value="Chemotaxis receptor methyltransferase CheR, N-terminal domain"/>
    <property type="match status" value="1"/>
</dbReference>
<dbReference type="InterPro" id="IPR035909">
    <property type="entry name" value="CheB_C"/>
</dbReference>
<evidence type="ECO:0000256" key="4">
    <source>
        <dbReference type="ARBA" id="ARBA00022603"/>
    </source>
</evidence>
<dbReference type="InterPro" id="IPR036890">
    <property type="entry name" value="HATPase_C_sf"/>
</dbReference>
<dbReference type="PROSITE" id="PS50123">
    <property type="entry name" value="CHER"/>
    <property type="match status" value="1"/>
</dbReference>
<dbReference type="InterPro" id="IPR000014">
    <property type="entry name" value="PAS"/>
</dbReference>
<dbReference type="Proteomes" id="UP000486602">
    <property type="component" value="Unassembled WGS sequence"/>
</dbReference>
<evidence type="ECO:0000256" key="3">
    <source>
        <dbReference type="ARBA" id="ARBA00022553"/>
    </source>
</evidence>
<dbReference type="InterPro" id="IPR029063">
    <property type="entry name" value="SAM-dependent_MTases_sf"/>
</dbReference>
<dbReference type="Pfam" id="PF03705">
    <property type="entry name" value="CheR_N"/>
    <property type="match status" value="1"/>
</dbReference>
<dbReference type="InterPro" id="IPR022641">
    <property type="entry name" value="CheR_N"/>
</dbReference>
<evidence type="ECO:0000259" key="14">
    <source>
        <dbReference type="PROSITE" id="PS50123"/>
    </source>
</evidence>
<dbReference type="CDD" id="cd00082">
    <property type="entry name" value="HisKA"/>
    <property type="match status" value="1"/>
</dbReference>
<dbReference type="Pfam" id="PF02518">
    <property type="entry name" value="HATPase_c"/>
    <property type="match status" value="1"/>
</dbReference>
<evidence type="ECO:0000259" key="11">
    <source>
        <dbReference type="PROSITE" id="PS50112"/>
    </source>
</evidence>
<dbReference type="InterPro" id="IPR000673">
    <property type="entry name" value="Sig_transdc_resp-reg_Me-estase"/>
</dbReference>
<keyword evidence="6" id="KW-0949">S-adenosyl-L-methionine</keyword>
<organism evidence="15 16">
    <name type="scientific">Cryomorpha ignava</name>
    <dbReference type="NCBI Taxonomy" id="101383"/>
    <lineage>
        <taxon>Bacteria</taxon>
        <taxon>Pseudomonadati</taxon>
        <taxon>Bacteroidota</taxon>
        <taxon>Flavobacteriia</taxon>
        <taxon>Flavobacteriales</taxon>
        <taxon>Cryomorphaceae</taxon>
        <taxon>Cryomorpha</taxon>
    </lineage>
</organism>
<dbReference type="InterPro" id="IPR036804">
    <property type="entry name" value="CheR_N_sf"/>
</dbReference>